<sequence length="223" mass="24594">MTAVQRVTRMVEDYVTLIWKAVEWPGGTPSTTDLADQLGVTASTVSANLKKLARDGYIEYEPYGRIELTDTGREVAIEIVRRHRILETYLVEQLGLSWDQVHDEADRLEHAVSDLVLERMDAVLGHPRKDPHGDPIPDSDGITVRDDSLPLSDIDPDTTVEVARISDRSPDVLRYLEKRGIAVGSQVRVVEVSRAASALQATVDGAPVELSLHAASAIRVIPR</sequence>
<dbReference type="InterPro" id="IPR036390">
    <property type="entry name" value="WH_DNA-bd_sf"/>
</dbReference>
<keyword evidence="7" id="KW-0805">Transcription regulation</keyword>
<evidence type="ECO:0000256" key="9">
    <source>
        <dbReference type="ARBA" id="ARBA00023159"/>
    </source>
</evidence>
<evidence type="ECO:0000256" key="8">
    <source>
        <dbReference type="ARBA" id="ARBA00023125"/>
    </source>
</evidence>
<dbReference type="Pfam" id="PF01325">
    <property type="entry name" value="Fe_dep_repress"/>
    <property type="match status" value="1"/>
</dbReference>
<keyword evidence="4" id="KW-0963">Cytoplasm</keyword>
<dbReference type="Gene3D" id="1.10.60.10">
    <property type="entry name" value="Iron dependent repressor, metal binding and dimerisation domain"/>
    <property type="match status" value="1"/>
</dbReference>
<dbReference type="SMART" id="SM00899">
    <property type="entry name" value="FeoA"/>
    <property type="match status" value="1"/>
</dbReference>
<dbReference type="GO" id="GO:0046914">
    <property type="term" value="F:transition metal ion binding"/>
    <property type="evidence" value="ECO:0007669"/>
    <property type="project" value="InterPro"/>
</dbReference>
<comment type="subcellular location">
    <subcellularLocation>
        <location evidence="1">Cytoplasm</location>
    </subcellularLocation>
</comment>
<dbReference type="CDD" id="cd00090">
    <property type="entry name" value="HTH_ARSR"/>
    <property type="match status" value="1"/>
</dbReference>
<dbReference type="Gene3D" id="2.30.30.90">
    <property type="match status" value="1"/>
</dbReference>
<dbReference type="Gene3D" id="1.10.10.10">
    <property type="entry name" value="Winged helix-like DNA-binding domain superfamily/Winged helix DNA-binding domain"/>
    <property type="match status" value="1"/>
</dbReference>
<keyword evidence="15" id="KW-1185">Reference proteome</keyword>
<dbReference type="PROSITE" id="PS50944">
    <property type="entry name" value="HTH_DTXR"/>
    <property type="match status" value="1"/>
</dbReference>
<gene>
    <name evidence="14" type="ORF">EK0264_00320</name>
</gene>
<evidence type="ECO:0000256" key="3">
    <source>
        <dbReference type="ARBA" id="ARBA00011738"/>
    </source>
</evidence>
<dbReference type="FunFam" id="1.10.60.10:FF:000004">
    <property type="entry name" value="DtxR family transcriptional regulator"/>
    <property type="match status" value="1"/>
</dbReference>
<dbReference type="InterPro" id="IPR007167">
    <property type="entry name" value="Fe-transptr_FeoA-like"/>
</dbReference>
<dbReference type="KEGG" id="eke:EK0264_00320"/>
<evidence type="ECO:0000256" key="6">
    <source>
        <dbReference type="ARBA" id="ARBA00023004"/>
    </source>
</evidence>
<evidence type="ECO:0000259" key="13">
    <source>
        <dbReference type="PROSITE" id="PS50944"/>
    </source>
</evidence>
<organism evidence="14 15">
    <name type="scientific">Epidermidibacterium keratini</name>
    <dbReference type="NCBI Taxonomy" id="1891644"/>
    <lineage>
        <taxon>Bacteria</taxon>
        <taxon>Bacillati</taxon>
        <taxon>Actinomycetota</taxon>
        <taxon>Actinomycetes</taxon>
        <taxon>Sporichthyales</taxon>
        <taxon>Sporichthyaceae</taxon>
        <taxon>Epidermidibacterium</taxon>
    </lineage>
</organism>
<evidence type="ECO:0000256" key="11">
    <source>
        <dbReference type="ARBA" id="ARBA00023211"/>
    </source>
</evidence>
<evidence type="ECO:0000256" key="10">
    <source>
        <dbReference type="ARBA" id="ARBA00023163"/>
    </source>
</evidence>
<dbReference type="Pfam" id="PF02742">
    <property type="entry name" value="Fe_dep_repr_C"/>
    <property type="match status" value="1"/>
</dbReference>
<dbReference type="GO" id="GO:0045892">
    <property type="term" value="P:negative regulation of DNA-templated transcription"/>
    <property type="evidence" value="ECO:0007669"/>
    <property type="project" value="TreeGrafter"/>
</dbReference>
<feature type="domain" description="HTH dtxR-type" evidence="13">
    <location>
        <begin position="1"/>
        <end position="69"/>
    </location>
</feature>
<evidence type="ECO:0000313" key="15">
    <source>
        <dbReference type="Proteomes" id="UP000463857"/>
    </source>
</evidence>
<dbReference type="SUPFAM" id="SSF47979">
    <property type="entry name" value="Iron-dependent repressor protein, dimerization domain"/>
    <property type="match status" value="1"/>
</dbReference>
<keyword evidence="5" id="KW-0678">Repressor</keyword>
<dbReference type="SUPFAM" id="SSF46785">
    <property type="entry name" value="Winged helix' DNA-binding domain"/>
    <property type="match status" value="1"/>
</dbReference>
<dbReference type="InterPro" id="IPR012318">
    <property type="entry name" value="HTH_CRP"/>
</dbReference>
<dbReference type="InterPro" id="IPR022687">
    <property type="entry name" value="HTH_DTXR"/>
</dbReference>
<evidence type="ECO:0000313" key="14">
    <source>
        <dbReference type="EMBL" id="QHB98897.1"/>
    </source>
</evidence>
<comment type="subunit">
    <text evidence="3">Homodimer.</text>
</comment>
<dbReference type="AlphaFoldDB" id="A0A7L4YHX5"/>
<evidence type="ECO:0000256" key="2">
    <source>
        <dbReference type="ARBA" id="ARBA00007871"/>
    </source>
</evidence>
<keyword evidence="6" id="KW-0408">Iron</keyword>
<dbReference type="InterPro" id="IPR036388">
    <property type="entry name" value="WH-like_DNA-bd_sf"/>
</dbReference>
<dbReference type="GO" id="GO:0046983">
    <property type="term" value="F:protein dimerization activity"/>
    <property type="evidence" value="ECO:0007669"/>
    <property type="project" value="InterPro"/>
</dbReference>
<keyword evidence="10" id="KW-0804">Transcription</keyword>
<dbReference type="SUPFAM" id="SSF50037">
    <property type="entry name" value="C-terminal domain of transcriptional repressors"/>
    <property type="match status" value="1"/>
</dbReference>
<evidence type="ECO:0000256" key="7">
    <source>
        <dbReference type="ARBA" id="ARBA00023015"/>
    </source>
</evidence>
<dbReference type="GO" id="GO:0003677">
    <property type="term" value="F:DNA binding"/>
    <property type="evidence" value="ECO:0007669"/>
    <property type="project" value="UniProtKB-KW"/>
</dbReference>
<evidence type="ECO:0000256" key="5">
    <source>
        <dbReference type="ARBA" id="ARBA00022491"/>
    </source>
</evidence>
<dbReference type="InterPro" id="IPR022689">
    <property type="entry name" value="Iron_dep_repressor"/>
</dbReference>
<keyword evidence="9" id="KW-0010">Activator</keyword>
<dbReference type="InterPro" id="IPR011991">
    <property type="entry name" value="ArsR-like_HTH"/>
</dbReference>
<dbReference type="Pfam" id="PF04023">
    <property type="entry name" value="FeoA"/>
    <property type="match status" value="1"/>
</dbReference>
<evidence type="ECO:0000256" key="1">
    <source>
        <dbReference type="ARBA" id="ARBA00004496"/>
    </source>
</evidence>
<keyword evidence="8" id="KW-0238">DNA-binding</keyword>
<comment type="similarity">
    <text evidence="2">Belongs to the DtxR/MntR family.</text>
</comment>
<dbReference type="InterPro" id="IPR038157">
    <property type="entry name" value="FeoA_core_dom"/>
</dbReference>
<dbReference type="SMART" id="SM00529">
    <property type="entry name" value="HTH_DTXR"/>
    <property type="match status" value="1"/>
</dbReference>
<dbReference type="Proteomes" id="UP000463857">
    <property type="component" value="Chromosome"/>
</dbReference>
<dbReference type="InterPro" id="IPR001367">
    <property type="entry name" value="Fe_dep_repressor"/>
</dbReference>
<evidence type="ECO:0000256" key="12">
    <source>
        <dbReference type="ARBA" id="ARBA00032593"/>
    </source>
</evidence>
<dbReference type="GO" id="GO:0005737">
    <property type="term" value="C:cytoplasm"/>
    <property type="evidence" value="ECO:0007669"/>
    <property type="project" value="UniProtKB-SubCell"/>
</dbReference>
<evidence type="ECO:0000256" key="4">
    <source>
        <dbReference type="ARBA" id="ARBA00022490"/>
    </source>
</evidence>
<dbReference type="OrthoDB" id="9791355at2"/>
<dbReference type="PANTHER" id="PTHR33238:SF11">
    <property type="entry name" value="TRANSCRIPTIONAL REGULATOR MNTR"/>
    <property type="match status" value="1"/>
</dbReference>
<dbReference type="InParanoid" id="A0A7L4YHX5"/>
<dbReference type="PANTHER" id="PTHR33238">
    <property type="entry name" value="IRON (METAL) DEPENDENT REPRESSOR, DTXR FAMILY"/>
    <property type="match status" value="1"/>
</dbReference>
<keyword evidence="11" id="KW-0464">Manganese</keyword>
<dbReference type="EMBL" id="CP047156">
    <property type="protein sequence ID" value="QHB98897.1"/>
    <property type="molecule type" value="Genomic_DNA"/>
</dbReference>
<proteinExistence type="inferred from homology"/>
<dbReference type="InterPro" id="IPR036421">
    <property type="entry name" value="Fe_dep_repressor_sf"/>
</dbReference>
<dbReference type="InterPro" id="IPR008988">
    <property type="entry name" value="Transcriptional_repressor_C"/>
</dbReference>
<reference evidence="14 15" key="1">
    <citation type="journal article" date="2018" name="Int. J. Syst. Evol. Microbiol.">
        <title>Epidermidibacterium keratini gen. nov., sp. nov., a member of the family Sporichthyaceae, isolated from keratin epidermis.</title>
        <authorList>
            <person name="Lee D.G."/>
            <person name="Trujillo M.E."/>
            <person name="Kang S."/>
            <person name="Nam J.J."/>
            <person name="Kim Y.J."/>
        </authorList>
    </citation>
    <scope>NUCLEOTIDE SEQUENCE [LARGE SCALE GENOMIC DNA]</scope>
    <source>
        <strain evidence="14 15">EPI-7</strain>
    </source>
</reference>
<dbReference type="SMART" id="SM00419">
    <property type="entry name" value="HTH_CRP"/>
    <property type="match status" value="1"/>
</dbReference>
<name>A0A7L4YHX5_9ACTN</name>
<dbReference type="RefSeq" id="WP_159541846.1">
    <property type="nucleotide sequence ID" value="NZ_CP047156.1"/>
</dbReference>
<accession>A0A7L4YHX5</accession>
<protein>
    <recommendedName>
        <fullName evidence="12">Manganese transport regulator</fullName>
    </recommendedName>
</protein>
<dbReference type="InterPro" id="IPR050536">
    <property type="entry name" value="DtxR_MntR_Metal-Reg"/>
</dbReference>
<dbReference type="GO" id="GO:0003700">
    <property type="term" value="F:DNA-binding transcription factor activity"/>
    <property type="evidence" value="ECO:0007669"/>
    <property type="project" value="InterPro"/>
</dbReference>